<dbReference type="PANTHER" id="PTHR35495">
    <property type="entry name" value="OS06G0679600 PROTEIN"/>
    <property type="match status" value="1"/>
</dbReference>
<dbReference type="AlphaFoldDB" id="A0ABD2SNX6"/>
<feature type="chain" id="PRO_5044805492" evidence="1">
    <location>
        <begin position="28"/>
        <end position="128"/>
    </location>
</feature>
<protein>
    <submittedName>
        <fullName evidence="2">Uncharacterized protein</fullName>
    </submittedName>
</protein>
<name>A0ABD2SNX6_9SOLN</name>
<sequence>SLSFLSPNNTILLFLFLGFPRYIQVFSAPTMKSSLRTRTSRCATPSFHTFLKPGALAQLRYSKISAKSRLKNAQSYQHIPLSVIPSSVPLPTMEGLPCFNSSIRIRQPRFIQRKKLSAVAPIFIESNS</sequence>
<reference evidence="2 3" key="1">
    <citation type="submission" date="2024-05" db="EMBL/GenBank/DDBJ databases">
        <title>De novo assembly of an allotetraploid wild potato.</title>
        <authorList>
            <person name="Hosaka A.J."/>
        </authorList>
    </citation>
    <scope>NUCLEOTIDE SEQUENCE [LARGE SCALE GENOMIC DNA]</scope>
    <source>
        <tissue evidence="2">Young leaves</tissue>
    </source>
</reference>
<evidence type="ECO:0000313" key="2">
    <source>
        <dbReference type="EMBL" id="KAL3345559.1"/>
    </source>
</evidence>
<gene>
    <name evidence="2" type="ORF">AABB24_024495</name>
</gene>
<dbReference type="PANTHER" id="PTHR35495:SF9">
    <property type="match status" value="1"/>
</dbReference>
<dbReference type="EMBL" id="JBJKTR010000014">
    <property type="protein sequence ID" value="KAL3345559.1"/>
    <property type="molecule type" value="Genomic_DNA"/>
</dbReference>
<accession>A0ABD2SNX6</accession>
<dbReference type="Proteomes" id="UP001627284">
    <property type="component" value="Unassembled WGS sequence"/>
</dbReference>
<feature type="non-terminal residue" evidence="2">
    <location>
        <position position="1"/>
    </location>
</feature>
<organism evidence="2 3">
    <name type="scientific">Solanum stoloniferum</name>
    <dbReference type="NCBI Taxonomy" id="62892"/>
    <lineage>
        <taxon>Eukaryota</taxon>
        <taxon>Viridiplantae</taxon>
        <taxon>Streptophyta</taxon>
        <taxon>Embryophyta</taxon>
        <taxon>Tracheophyta</taxon>
        <taxon>Spermatophyta</taxon>
        <taxon>Magnoliopsida</taxon>
        <taxon>eudicotyledons</taxon>
        <taxon>Gunneridae</taxon>
        <taxon>Pentapetalae</taxon>
        <taxon>asterids</taxon>
        <taxon>lamiids</taxon>
        <taxon>Solanales</taxon>
        <taxon>Solanaceae</taxon>
        <taxon>Solanoideae</taxon>
        <taxon>Solaneae</taxon>
        <taxon>Solanum</taxon>
    </lineage>
</organism>
<evidence type="ECO:0000313" key="3">
    <source>
        <dbReference type="Proteomes" id="UP001627284"/>
    </source>
</evidence>
<proteinExistence type="predicted"/>
<keyword evidence="3" id="KW-1185">Reference proteome</keyword>
<comment type="caution">
    <text evidence="2">The sequence shown here is derived from an EMBL/GenBank/DDBJ whole genome shotgun (WGS) entry which is preliminary data.</text>
</comment>
<feature type="signal peptide" evidence="1">
    <location>
        <begin position="1"/>
        <end position="27"/>
    </location>
</feature>
<evidence type="ECO:0000256" key="1">
    <source>
        <dbReference type="SAM" id="SignalP"/>
    </source>
</evidence>
<keyword evidence="1" id="KW-0732">Signal</keyword>